<comment type="caution">
    <text evidence="1">The sequence shown here is derived from an EMBL/GenBank/DDBJ whole genome shotgun (WGS) entry which is preliminary data.</text>
</comment>
<protein>
    <submittedName>
        <fullName evidence="1">NifX-associated nitrogen fixation protein</fullName>
    </submittedName>
</protein>
<reference evidence="1 2" key="1">
    <citation type="journal article" date="2020" name="Curr. Microbiol.">
        <title>Tepidiphilus baoligensis sp. nov., a Novel Bacterium of the Family Hydrogenophilaceae Isolated from an Oil Reservoir.</title>
        <authorList>
            <person name="Zhang X."/>
            <person name="Wang G."/>
            <person name="Ma X."/>
            <person name="Yu J."/>
            <person name="You J."/>
            <person name="Xue Y."/>
            <person name="Ma Y."/>
        </authorList>
    </citation>
    <scope>NUCLEOTIDE SEQUENCE [LARGE SCALE GENOMIC DNA]</scope>
    <source>
        <strain evidence="1 2">B18-69</strain>
    </source>
</reference>
<dbReference type="Gene3D" id="1.10.3100.20">
    <property type="entry name" value="Protein of unknown function DUF269"/>
    <property type="match status" value="1"/>
</dbReference>
<dbReference type="InterPro" id="IPR004952">
    <property type="entry name" value="NifX-assoc_nitrogen_fix"/>
</dbReference>
<evidence type="ECO:0000313" key="1">
    <source>
        <dbReference type="EMBL" id="NMH16213.1"/>
    </source>
</evidence>
<gene>
    <name evidence="1" type="ORF">GV368_03650</name>
</gene>
<keyword evidence="2" id="KW-1185">Reference proteome</keyword>
<dbReference type="PIRSF" id="PIRSF005788">
    <property type="entry name" value="NifK"/>
    <property type="match status" value="1"/>
</dbReference>
<dbReference type="NCBIfam" id="TIGR02935">
    <property type="entry name" value="NifX-associated nitrogen fixation protein"/>
    <property type="match status" value="1"/>
</dbReference>
<name>A0ABX1QM36_9PROT</name>
<dbReference type="Pfam" id="PF03270">
    <property type="entry name" value="DUF269"/>
    <property type="match status" value="1"/>
</dbReference>
<sequence length="159" mass="17687">MAKEMIEKEVPTVLPDSAFLGELVKQWRAQDLHGTWEGKRDAQLLAPYVVTRAQKRTLPLLDNPDPETLWRLEMFYNAVGLAIERRTGVIVTPLLKMHPEGFGRVVLVAGRLVVLDKTLRDVHRFGFETVELLAAAGESLVEAGVAMILRYPALAGKDG</sequence>
<evidence type="ECO:0000313" key="2">
    <source>
        <dbReference type="Proteomes" id="UP000669605"/>
    </source>
</evidence>
<dbReference type="EMBL" id="JAAAUB010000003">
    <property type="protein sequence ID" value="NMH16213.1"/>
    <property type="molecule type" value="Genomic_DNA"/>
</dbReference>
<dbReference type="Proteomes" id="UP000669605">
    <property type="component" value="Unassembled WGS sequence"/>
</dbReference>
<proteinExistence type="predicted"/>
<organism evidence="1 2">
    <name type="scientific">Tepidiphilus baoligensis</name>
    <dbReference type="NCBI Taxonomy" id="2698687"/>
    <lineage>
        <taxon>Bacteria</taxon>
        <taxon>Pseudomonadati</taxon>
        <taxon>Pseudomonadota</taxon>
        <taxon>Hydrogenophilia</taxon>
        <taxon>Hydrogenophilales</taxon>
        <taxon>Hydrogenophilaceae</taxon>
        <taxon>Tepidiphilus</taxon>
    </lineage>
</organism>
<accession>A0ABX1QM36</accession>